<dbReference type="InterPro" id="IPR036249">
    <property type="entry name" value="Thioredoxin-like_sf"/>
</dbReference>
<evidence type="ECO:0000256" key="9">
    <source>
        <dbReference type="ARBA" id="ARBA00023180"/>
    </source>
</evidence>
<dbReference type="SUPFAM" id="SSF47616">
    <property type="entry name" value="GST C-terminal domain-like"/>
    <property type="match status" value="1"/>
</dbReference>
<feature type="domain" description="GST C-terminal" evidence="17">
    <location>
        <begin position="577"/>
        <end position="711"/>
    </location>
</feature>
<dbReference type="SFLD" id="SFLDG00363">
    <property type="entry name" value="AMPS_(cytGST):_Alpha-__Mu-__Pi"/>
    <property type="match status" value="1"/>
</dbReference>
<evidence type="ECO:0000256" key="14">
    <source>
        <dbReference type="SAM" id="MobiDB-lite"/>
    </source>
</evidence>
<evidence type="ECO:0000313" key="18">
    <source>
        <dbReference type="EMBL" id="CAD7281816.1"/>
    </source>
</evidence>
<dbReference type="Pfam" id="PF14497">
    <property type="entry name" value="GST_C_3"/>
    <property type="match status" value="1"/>
</dbReference>
<keyword evidence="8" id="KW-0675">Receptor</keyword>
<keyword evidence="11" id="KW-0407">Ion channel</keyword>
<dbReference type="SUPFAM" id="SSF52833">
    <property type="entry name" value="Thioredoxin-like"/>
    <property type="match status" value="1"/>
</dbReference>
<name>A0A7R9BUE9_9CRUS</name>
<dbReference type="SMART" id="SM00918">
    <property type="entry name" value="Lig_chan-Glu_bd"/>
    <property type="match status" value="1"/>
</dbReference>
<dbReference type="EMBL" id="OA885243">
    <property type="protein sequence ID" value="CAD7281816.1"/>
    <property type="molecule type" value="Genomic_DNA"/>
</dbReference>
<evidence type="ECO:0000256" key="12">
    <source>
        <dbReference type="ARBA" id="ARBA00038317"/>
    </source>
</evidence>
<feature type="transmembrane region" description="Helical" evidence="15">
    <location>
        <begin position="195"/>
        <end position="215"/>
    </location>
</feature>
<dbReference type="SFLD" id="SFLDG01205">
    <property type="entry name" value="AMPS.1"/>
    <property type="match status" value="1"/>
</dbReference>
<evidence type="ECO:0000256" key="1">
    <source>
        <dbReference type="ARBA" id="ARBA00004141"/>
    </source>
</evidence>
<evidence type="ECO:0000256" key="6">
    <source>
        <dbReference type="ARBA" id="ARBA00023065"/>
    </source>
</evidence>
<proteinExistence type="inferred from homology"/>
<evidence type="ECO:0000259" key="17">
    <source>
        <dbReference type="PROSITE" id="PS50405"/>
    </source>
</evidence>
<gene>
    <name evidence="18" type="ORF">NMOB1V02_LOCUS9452</name>
</gene>
<dbReference type="InterPro" id="IPR019594">
    <property type="entry name" value="Glu/Gly-bd"/>
</dbReference>
<evidence type="ECO:0000259" key="16">
    <source>
        <dbReference type="PROSITE" id="PS50404"/>
    </source>
</evidence>
<dbReference type="Gene3D" id="3.40.190.10">
    <property type="entry name" value="Periplasmic binding protein-like II"/>
    <property type="match status" value="1"/>
</dbReference>
<comment type="subcellular location">
    <subcellularLocation>
        <location evidence="1">Membrane</location>
        <topology evidence="1">Multi-pass membrane protein</topology>
    </subcellularLocation>
</comment>
<keyword evidence="7 15" id="KW-0472">Membrane</keyword>
<evidence type="ECO:0000256" key="5">
    <source>
        <dbReference type="ARBA" id="ARBA00022989"/>
    </source>
</evidence>
<dbReference type="OrthoDB" id="414243at2759"/>
<dbReference type="GO" id="GO:0016020">
    <property type="term" value="C:membrane"/>
    <property type="evidence" value="ECO:0007669"/>
    <property type="project" value="UniProtKB-SubCell"/>
</dbReference>
<evidence type="ECO:0000313" key="19">
    <source>
        <dbReference type="Proteomes" id="UP000678499"/>
    </source>
</evidence>
<dbReference type="GO" id="GO:0004364">
    <property type="term" value="F:glutathione transferase activity"/>
    <property type="evidence" value="ECO:0007669"/>
    <property type="project" value="UniProtKB-EC"/>
</dbReference>
<keyword evidence="9" id="KW-0325">Glycoprotein</keyword>
<feature type="region of interest" description="Disordered" evidence="14">
    <location>
        <begin position="695"/>
        <end position="714"/>
    </location>
</feature>
<dbReference type="InterPro" id="IPR010987">
    <property type="entry name" value="Glutathione-S-Trfase_C-like"/>
</dbReference>
<dbReference type="Pfam" id="PF10613">
    <property type="entry name" value="Lig_chan-Glu_bd"/>
    <property type="match status" value="1"/>
</dbReference>
<dbReference type="InterPro" id="IPR004046">
    <property type="entry name" value="GST_C"/>
</dbReference>
<dbReference type="PROSITE" id="PS50404">
    <property type="entry name" value="GST_NTER"/>
    <property type="match status" value="1"/>
</dbReference>
<dbReference type="Gene3D" id="1.20.1050.130">
    <property type="match status" value="1"/>
</dbReference>
<keyword evidence="5 15" id="KW-1133">Transmembrane helix</keyword>
<dbReference type="SFLD" id="SFLDS00019">
    <property type="entry name" value="Glutathione_Transferase_(cytos"/>
    <property type="match status" value="1"/>
</dbReference>
<evidence type="ECO:0000256" key="8">
    <source>
        <dbReference type="ARBA" id="ARBA00023170"/>
    </source>
</evidence>
<dbReference type="SUPFAM" id="SSF53850">
    <property type="entry name" value="Periplasmic binding protein-like II"/>
    <property type="match status" value="1"/>
</dbReference>
<dbReference type="InterPro" id="IPR040079">
    <property type="entry name" value="Glutathione_S-Trfase"/>
</dbReference>
<dbReference type="PANTHER" id="PTHR11571">
    <property type="entry name" value="GLUTATHIONE S-TRANSFERASE"/>
    <property type="match status" value="1"/>
</dbReference>
<evidence type="ECO:0000256" key="2">
    <source>
        <dbReference type="ARBA" id="ARBA00012452"/>
    </source>
</evidence>
<dbReference type="Pfam" id="PF02798">
    <property type="entry name" value="GST_N"/>
    <property type="match status" value="1"/>
</dbReference>
<evidence type="ECO:0000256" key="3">
    <source>
        <dbReference type="ARBA" id="ARBA00022448"/>
    </source>
</evidence>
<evidence type="ECO:0000256" key="11">
    <source>
        <dbReference type="ARBA" id="ARBA00023303"/>
    </source>
</evidence>
<comment type="catalytic activity">
    <reaction evidence="13">
        <text>RX + glutathione = an S-substituted glutathione + a halide anion + H(+)</text>
        <dbReference type="Rhea" id="RHEA:16437"/>
        <dbReference type="ChEBI" id="CHEBI:15378"/>
        <dbReference type="ChEBI" id="CHEBI:16042"/>
        <dbReference type="ChEBI" id="CHEBI:17792"/>
        <dbReference type="ChEBI" id="CHEBI:57925"/>
        <dbReference type="ChEBI" id="CHEBI:90779"/>
        <dbReference type="EC" id="2.5.1.18"/>
    </reaction>
</comment>
<feature type="domain" description="GST N-terminal" evidence="16">
    <location>
        <begin position="498"/>
        <end position="575"/>
    </location>
</feature>
<evidence type="ECO:0000256" key="15">
    <source>
        <dbReference type="SAM" id="Phobius"/>
    </source>
</evidence>
<dbReference type="InterPro" id="IPR050213">
    <property type="entry name" value="GST_superfamily"/>
</dbReference>
<accession>A0A7R9BUE9</accession>
<dbReference type="GO" id="GO:0006749">
    <property type="term" value="P:glutathione metabolic process"/>
    <property type="evidence" value="ECO:0007669"/>
    <property type="project" value="TreeGrafter"/>
</dbReference>
<dbReference type="InterPro" id="IPR004045">
    <property type="entry name" value="Glutathione_S-Trfase_N"/>
</dbReference>
<dbReference type="FunFam" id="1.20.1050.10:FF:000030">
    <property type="entry name" value="Glutathione S-transferase S1"/>
    <property type="match status" value="1"/>
</dbReference>
<dbReference type="CDD" id="cd03039">
    <property type="entry name" value="GST_N_Sigma_like"/>
    <property type="match status" value="1"/>
</dbReference>
<sequence>MHVTNMLLMAPKSSSDSSCEILQFCYSCQEGGGNMLKRINLNEFEEINSVKKFVNTDFKGNLNRKLLQTTATNSYRTFYPTGKYGSKGEILYTGFDVDILDIIANSMNFTYVWRTPEPPATWGSQMPNGSWNGIVGRIVKKELDISVTVMSMLETRNLVIDYAFPYDYDGMHLMEAAPIPLTPGFRAIINPFGSITWLIFAFSAIVAWAAIYVSLKLSAIFSIEAETWVRKEDFGEVLALHVFNSIVRQHSDRSLDATIPTHNTRIILGIWSLLVMILTTYYLTVQFAMFFNVQYTPVMDTGEDYINVPKTIVSLGSSTGEALFKSWGISNRAIFTTPATMANVYLDQTLKNRNMVLGIWRNVIRNWLFNFPSQYTDQINPKHYRISRGYPMPFYTAVALQKMSPYTEFVSVICMRLQEAGIVAHLNDHYAVIAGKFEATFAEMSYDPVVRGRKERPLLPLSLVGHLSGAFALLWGGLFIASAKLFVFEKREKISMSYRYTLFYFDGPGRAEIPRLLFAQAGVNFDDRRIPFEKWPEMKKTFTFEQVPVLREYDQTLAQSNAIARFLAEKFGLAGRDTWEKALCDSIVDTARDVWDLHRAWRLSTDMDTKNERKQALIDTQLPNFFASVDKFLAGNPKKSGWLVGDELTWADIYIAHSVEKLSLETPPVSAKDYPDVIAHMERVKAQPRIKAYEEKRGDLKNLMQSPHKPLPPN</sequence>
<dbReference type="PANTHER" id="PTHR11571:SF150">
    <property type="entry name" value="GLUTATHIONE S-TRANSFERASE"/>
    <property type="match status" value="1"/>
</dbReference>
<dbReference type="EMBL" id="CAJPEX010003206">
    <property type="protein sequence ID" value="CAG0921968.1"/>
    <property type="molecule type" value="Genomic_DNA"/>
</dbReference>
<keyword evidence="19" id="KW-1185">Reference proteome</keyword>
<keyword evidence="6" id="KW-0406">Ion transport</keyword>
<comment type="similarity">
    <text evidence="12">Belongs to the GST superfamily. Sigma family.</text>
</comment>
<keyword evidence="4 15" id="KW-0812">Transmembrane</keyword>
<keyword evidence="3" id="KW-0813">Transport</keyword>
<organism evidence="18">
    <name type="scientific">Notodromas monacha</name>
    <dbReference type="NCBI Taxonomy" id="399045"/>
    <lineage>
        <taxon>Eukaryota</taxon>
        <taxon>Metazoa</taxon>
        <taxon>Ecdysozoa</taxon>
        <taxon>Arthropoda</taxon>
        <taxon>Crustacea</taxon>
        <taxon>Oligostraca</taxon>
        <taxon>Ostracoda</taxon>
        <taxon>Podocopa</taxon>
        <taxon>Podocopida</taxon>
        <taxon>Cypridocopina</taxon>
        <taxon>Cypridoidea</taxon>
        <taxon>Cyprididae</taxon>
        <taxon>Notodromas</taxon>
    </lineage>
</organism>
<dbReference type="AlphaFoldDB" id="A0A7R9BUE9"/>
<dbReference type="PROSITE" id="PS50405">
    <property type="entry name" value="GST_CTER"/>
    <property type="match status" value="1"/>
</dbReference>
<evidence type="ECO:0000256" key="4">
    <source>
        <dbReference type="ARBA" id="ARBA00022692"/>
    </source>
</evidence>
<dbReference type="CDD" id="cd03192">
    <property type="entry name" value="GST_C_Sigma_like"/>
    <property type="match status" value="1"/>
</dbReference>
<evidence type="ECO:0000256" key="10">
    <source>
        <dbReference type="ARBA" id="ARBA00023286"/>
    </source>
</evidence>
<feature type="transmembrane region" description="Helical" evidence="15">
    <location>
        <begin position="463"/>
        <end position="487"/>
    </location>
</feature>
<dbReference type="InterPro" id="IPR036282">
    <property type="entry name" value="Glutathione-S-Trfase_C_sf"/>
</dbReference>
<dbReference type="Proteomes" id="UP000678499">
    <property type="component" value="Unassembled WGS sequence"/>
</dbReference>
<evidence type="ECO:0000256" key="13">
    <source>
        <dbReference type="ARBA" id="ARBA00047960"/>
    </source>
</evidence>
<feature type="transmembrane region" description="Helical" evidence="15">
    <location>
        <begin position="266"/>
        <end position="291"/>
    </location>
</feature>
<evidence type="ECO:0000256" key="7">
    <source>
        <dbReference type="ARBA" id="ARBA00023136"/>
    </source>
</evidence>
<keyword evidence="10" id="KW-1071">Ligand-gated ion channel</keyword>
<dbReference type="GO" id="GO:0015276">
    <property type="term" value="F:ligand-gated monoatomic ion channel activity"/>
    <property type="evidence" value="ECO:0007669"/>
    <property type="project" value="InterPro"/>
</dbReference>
<reference evidence="18" key="1">
    <citation type="submission" date="2020-11" db="EMBL/GenBank/DDBJ databases">
        <authorList>
            <person name="Tran Van P."/>
        </authorList>
    </citation>
    <scope>NUCLEOTIDE SEQUENCE</scope>
</reference>
<dbReference type="EC" id="2.5.1.18" evidence="2"/>
<protein>
    <recommendedName>
        <fullName evidence="2">glutathione transferase</fullName>
        <ecNumber evidence="2">2.5.1.18</ecNumber>
    </recommendedName>
</protein>